<dbReference type="InterPro" id="IPR051534">
    <property type="entry name" value="CBASS_pafABC_assoc_protein"/>
</dbReference>
<accession>A0A2R8C4B5</accession>
<dbReference type="InterPro" id="IPR026881">
    <property type="entry name" value="WYL_dom"/>
</dbReference>
<dbReference type="EMBL" id="ONZG01000002">
    <property type="protein sequence ID" value="SPJ27265.1"/>
    <property type="molecule type" value="Genomic_DNA"/>
</dbReference>
<dbReference type="PANTHER" id="PTHR34580:SF3">
    <property type="entry name" value="PROTEIN PAFB"/>
    <property type="match status" value="1"/>
</dbReference>
<dbReference type="InterPro" id="IPR036390">
    <property type="entry name" value="WH_DNA-bd_sf"/>
</dbReference>
<keyword evidence="4" id="KW-1185">Reference proteome</keyword>
<dbReference type="AlphaFoldDB" id="A0A2R8C4B5"/>
<dbReference type="PROSITE" id="PS52050">
    <property type="entry name" value="WYL"/>
    <property type="match status" value="1"/>
</dbReference>
<evidence type="ECO:0000313" key="4">
    <source>
        <dbReference type="Proteomes" id="UP000244898"/>
    </source>
</evidence>
<dbReference type="InterPro" id="IPR013196">
    <property type="entry name" value="HTH_11"/>
</dbReference>
<evidence type="ECO:0000259" key="1">
    <source>
        <dbReference type="Pfam" id="PF08279"/>
    </source>
</evidence>
<organism evidence="3 4">
    <name type="scientific">Falsiruegeria mediterranea M17</name>
    <dbReference type="NCBI Taxonomy" id="1200281"/>
    <lineage>
        <taxon>Bacteria</taxon>
        <taxon>Pseudomonadati</taxon>
        <taxon>Pseudomonadota</taxon>
        <taxon>Alphaproteobacteria</taxon>
        <taxon>Rhodobacterales</taxon>
        <taxon>Roseobacteraceae</taxon>
        <taxon>Falsiruegeria</taxon>
    </lineage>
</organism>
<dbReference type="SUPFAM" id="SSF46785">
    <property type="entry name" value="Winged helix' DNA-binding domain"/>
    <property type="match status" value="1"/>
</dbReference>
<gene>
    <name evidence="3" type="ORF">TRM7615_00749</name>
</gene>
<feature type="domain" description="Helix-turn-helix type 11" evidence="1">
    <location>
        <begin position="15"/>
        <end position="67"/>
    </location>
</feature>
<dbReference type="PANTHER" id="PTHR34580">
    <property type="match status" value="1"/>
</dbReference>
<evidence type="ECO:0000313" key="3">
    <source>
        <dbReference type="EMBL" id="SPJ27265.1"/>
    </source>
</evidence>
<evidence type="ECO:0000259" key="2">
    <source>
        <dbReference type="Pfam" id="PF13280"/>
    </source>
</evidence>
<name>A0A2R8C4B5_9RHOB</name>
<feature type="domain" description="WYL" evidence="2">
    <location>
        <begin position="145"/>
        <end position="211"/>
    </location>
</feature>
<dbReference type="Pfam" id="PF13280">
    <property type="entry name" value="WYL"/>
    <property type="match status" value="1"/>
</dbReference>
<proteinExistence type="predicted"/>
<sequence>MVGRGKCDHMRRTDRLFDIIQILRDGKLHRAQDIADRLEVSVRTIYRDMDTLVASGVPVEGERGVGYMVREAITLPPLTLTTEELEALNLGMAIVSEAADPGLKAAAQSLVDKIDAVLPTQTVAEADAWKFAVYPFADAARGFTHMAPLRAAIKSRQKLALKYRRIDGTLTERIIRPLHMEYWGRVWTLTAWCETRDDFRVFRVDLIEEVTPLPELFTDEPGKRLEDYAP</sequence>
<dbReference type="InterPro" id="IPR036388">
    <property type="entry name" value="WH-like_DNA-bd_sf"/>
</dbReference>
<reference evidence="4" key="1">
    <citation type="submission" date="2018-03" db="EMBL/GenBank/DDBJ databases">
        <authorList>
            <person name="Rodrigo-Torres L."/>
            <person name="Arahal R. D."/>
            <person name="Lucena T."/>
        </authorList>
    </citation>
    <scope>NUCLEOTIDE SEQUENCE [LARGE SCALE GENOMIC DNA]</scope>
    <source>
        <strain evidence="4">CECT 7615</strain>
    </source>
</reference>
<dbReference type="Pfam" id="PF08279">
    <property type="entry name" value="HTH_11"/>
    <property type="match status" value="1"/>
</dbReference>
<protein>
    <submittedName>
        <fullName evidence="3">Uncharacterized protein</fullName>
    </submittedName>
</protein>
<dbReference type="Gene3D" id="1.10.10.10">
    <property type="entry name" value="Winged helix-like DNA-binding domain superfamily/Winged helix DNA-binding domain"/>
    <property type="match status" value="1"/>
</dbReference>
<dbReference type="Proteomes" id="UP000244898">
    <property type="component" value="Unassembled WGS sequence"/>
</dbReference>